<organism evidence="2 3">
    <name type="scientific">Pannonibacter indicus</name>
    <dbReference type="NCBI Taxonomy" id="466044"/>
    <lineage>
        <taxon>Bacteria</taxon>
        <taxon>Pseudomonadati</taxon>
        <taxon>Pseudomonadota</taxon>
        <taxon>Alphaproteobacteria</taxon>
        <taxon>Hyphomicrobiales</taxon>
        <taxon>Stappiaceae</taxon>
        <taxon>Pannonibacter</taxon>
    </lineage>
</organism>
<accession>A0A0K6HLN7</accession>
<keyword evidence="1" id="KW-0732">Signal</keyword>
<evidence type="ECO:0008006" key="4">
    <source>
        <dbReference type="Google" id="ProtNLM"/>
    </source>
</evidence>
<dbReference type="Proteomes" id="UP000183900">
    <property type="component" value="Unassembled WGS sequence"/>
</dbReference>
<evidence type="ECO:0000313" key="3">
    <source>
        <dbReference type="Proteomes" id="UP000183900"/>
    </source>
</evidence>
<dbReference type="PROSITE" id="PS51257">
    <property type="entry name" value="PROKAR_LIPOPROTEIN"/>
    <property type="match status" value="1"/>
</dbReference>
<sequence length="191" mass="20587">MTFRAALTRWHRVAAISAALAFGCTAALPASAQTAAPSVQNEYEAGWINDAQGMRHFTGFRCPNEVGGLTRSKVMPTVNSRVASCIYVDETGGIQVVVSAFQQGTARREAGKFKTGYQAAGYKELALSGIAASGITFTTGGNQNRMLCETLWPMSGKNADYTVWIHYSLPFHEQAVEPAFNAVVEMLKAQN</sequence>
<dbReference type="AlphaFoldDB" id="A0A0K6HLN7"/>
<keyword evidence="3" id="KW-1185">Reference proteome</keyword>
<dbReference type="EMBL" id="CYHE01000001">
    <property type="protein sequence ID" value="CUA91789.1"/>
    <property type="molecule type" value="Genomic_DNA"/>
</dbReference>
<dbReference type="OrthoDB" id="8452728at2"/>
<protein>
    <recommendedName>
        <fullName evidence="4">Invasion protein IalB, involved in pathogenesis</fullName>
    </recommendedName>
</protein>
<feature type="signal peptide" evidence="1">
    <location>
        <begin position="1"/>
        <end position="32"/>
    </location>
</feature>
<reference evidence="3" key="1">
    <citation type="submission" date="2015-08" db="EMBL/GenBank/DDBJ databases">
        <authorList>
            <person name="Varghese N."/>
        </authorList>
    </citation>
    <scope>NUCLEOTIDE SEQUENCE [LARGE SCALE GENOMIC DNA]</scope>
    <source>
        <strain evidence="3">DSM 23407</strain>
    </source>
</reference>
<evidence type="ECO:0000313" key="2">
    <source>
        <dbReference type="EMBL" id="CUA91789.1"/>
    </source>
</evidence>
<gene>
    <name evidence="2" type="ORF">Ga0061067_10191</name>
</gene>
<name>A0A0K6HLN7_9HYPH</name>
<evidence type="ECO:0000256" key="1">
    <source>
        <dbReference type="SAM" id="SignalP"/>
    </source>
</evidence>
<feature type="chain" id="PRO_5005504678" description="Invasion protein IalB, involved in pathogenesis" evidence="1">
    <location>
        <begin position="33"/>
        <end position="191"/>
    </location>
</feature>
<proteinExistence type="predicted"/>